<dbReference type="InterPro" id="IPR004365">
    <property type="entry name" value="NA-bd_OB_tRNA"/>
</dbReference>
<dbReference type="PRINTS" id="PR01042">
    <property type="entry name" value="TRNASYNTHASP"/>
</dbReference>
<dbReference type="Pfam" id="PF01336">
    <property type="entry name" value="tRNA_anti-codon"/>
    <property type="match status" value="1"/>
</dbReference>
<dbReference type="Proteomes" id="UP000602905">
    <property type="component" value="Unassembled WGS sequence"/>
</dbReference>
<dbReference type="PANTHER" id="PTHR22594:SF5">
    <property type="entry name" value="ASPARTATE--TRNA LIGASE, MITOCHONDRIAL"/>
    <property type="match status" value="1"/>
</dbReference>
<dbReference type="InterPro" id="IPR012340">
    <property type="entry name" value="NA-bd_OB-fold"/>
</dbReference>
<evidence type="ECO:0000256" key="5">
    <source>
        <dbReference type="ARBA" id="ARBA00022917"/>
    </source>
</evidence>
<sequence>MERAADTFTGVAGPFFVGFACLLMGSGVLVFFEVIAPDLPYPLITIPLCLLIAANLLAHYYYVCTTHPGNPSDGLGTAEGRGWSWAPKRRGGGVQWSPVSLTDPTGARAVPRCNKCHGPKPERAHHCRVCKSCILKYVGAVPSFERMLETKYQFKGPSLSSRQIPQATIARYLTIDNCQWINQCVRIYLLIGSSVITYDPALQVGLRNERDFVLFMLYFVIATFCFVVAGYRKVWPALDFGMHSVGLAVSVMLAWNIYQIGKGVTTVEGYDHGIYSDRAQSRGEKFVNSFDLGFFKNLAYFFNVIPSGYPLWVLLLPLRTAPYTNGFVWARLDESLSFKPGVFPARSHSCGNLTTEDVGKVVTLAGWIQPARPVSKHLTFFTLKDGDGQTQLLVRSPTAGDAEAGLKLEDVPVESVVLVEGKVVARPGSSKRTNTSTGDVEVHVDKYTVLNPATKLPFRSDDRFELVNEQLRATHRHLDLRRDSLTKNIKTRSKVAHIARNYLHDLGFTEVETPILLKSTPEGAREFVVPTRLGSSEPLFYALPQSPQQPKQLLVCSGAVDKYYQIARCFRDEDGRKDRQPEFTQIDLEMAFVGWGDGVDVGDGWRIGGREVKNVVEGLVRKIWKGTLGVDLEDRFKAMRYADAMEKYGSDKPDTRFGLEIHPVTSLLPEGIQNKLSETQMQLECLVVRHDDETFNSASRAAAAEPNATRITITGNNLHSWASEILNYEVDCSHLSQSLRLHPGDEVWVCLRSASLDMGGSTPLGRQRLAIKDIAERSGAYTPTQVPHFLWITEFPLFTSADGDKEFLAKGRLSSSHHPFTAPMAEDVDKLLNGQPREVRGQHYDLVLNGVEIGGGSVRVHDPALQQFIFEQVLQLTPAETETFSHLLAALSAGAPPHGGFAIGFDRLIAVLCNATSIRDVIAFPKTAGGTDALFKSPSRVDREILAGLGLIGKK</sequence>
<dbReference type="PROSITE" id="PS51257">
    <property type="entry name" value="PROKAR_LIPOPROTEIN"/>
    <property type="match status" value="1"/>
</dbReference>
<dbReference type="Pfam" id="PF00152">
    <property type="entry name" value="tRNA-synt_2"/>
    <property type="match status" value="1"/>
</dbReference>
<accession>A0A8H7LVL8</accession>
<dbReference type="GO" id="GO:0006422">
    <property type="term" value="P:aspartyl-tRNA aminoacylation"/>
    <property type="evidence" value="ECO:0007669"/>
    <property type="project" value="TreeGrafter"/>
</dbReference>
<gene>
    <name evidence="9" type="ORF">RHS03_03723</name>
</gene>
<protein>
    <submittedName>
        <fullName evidence="9">tRNA synthetases class II (D, K and N)</fullName>
    </submittedName>
</protein>
<dbReference type="HAMAP" id="MF_00044">
    <property type="entry name" value="Asp_tRNA_synth_type1"/>
    <property type="match status" value="1"/>
</dbReference>
<dbReference type="InterPro" id="IPR004115">
    <property type="entry name" value="GAD-like_sf"/>
</dbReference>
<feature type="transmembrane region" description="Helical" evidence="7">
    <location>
        <begin position="212"/>
        <end position="231"/>
    </location>
</feature>
<dbReference type="Gene3D" id="3.30.930.10">
    <property type="entry name" value="Bira Bifunctional Protein, Domain 2"/>
    <property type="match status" value="1"/>
</dbReference>
<dbReference type="InterPro" id="IPR004524">
    <property type="entry name" value="Asp-tRNA-ligase_1"/>
</dbReference>
<keyword evidence="7" id="KW-0812">Transmembrane</keyword>
<dbReference type="PROSITE" id="PS50216">
    <property type="entry name" value="DHHC"/>
    <property type="match status" value="1"/>
</dbReference>
<dbReference type="GO" id="GO:0005739">
    <property type="term" value="C:mitochondrion"/>
    <property type="evidence" value="ECO:0007669"/>
    <property type="project" value="TreeGrafter"/>
</dbReference>
<feature type="domain" description="Aminoacyl-transfer RNA synthetases class-II family profile" evidence="8">
    <location>
        <begin position="492"/>
        <end position="925"/>
    </location>
</feature>
<dbReference type="Gene3D" id="3.30.1360.30">
    <property type="entry name" value="GAD-like domain"/>
    <property type="match status" value="1"/>
</dbReference>
<keyword evidence="5" id="KW-0648">Protein biosynthesis</keyword>
<dbReference type="InterPro" id="IPR006195">
    <property type="entry name" value="aa-tRNA-synth_II"/>
</dbReference>
<keyword evidence="6 9" id="KW-0030">Aminoacyl-tRNA synthetase</keyword>
<keyword evidence="4" id="KW-0067">ATP-binding</keyword>
<evidence type="ECO:0000259" key="8">
    <source>
        <dbReference type="PROSITE" id="PS50862"/>
    </source>
</evidence>
<dbReference type="CDD" id="cd04317">
    <property type="entry name" value="EcAspRS_like_N"/>
    <property type="match status" value="1"/>
</dbReference>
<keyword evidence="7" id="KW-1133">Transmembrane helix</keyword>
<evidence type="ECO:0000256" key="6">
    <source>
        <dbReference type="ARBA" id="ARBA00023146"/>
    </source>
</evidence>
<dbReference type="SUPFAM" id="SSF55681">
    <property type="entry name" value="Class II aaRS and biotin synthetases"/>
    <property type="match status" value="1"/>
</dbReference>
<feature type="transmembrane region" description="Helical" evidence="7">
    <location>
        <begin position="238"/>
        <end position="258"/>
    </location>
</feature>
<dbReference type="GO" id="GO:0003676">
    <property type="term" value="F:nucleic acid binding"/>
    <property type="evidence" value="ECO:0007669"/>
    <property type="project" value="InterPro"/>
</dbReference>
<reference evidence="9" key="1">
    <citation type="submission" date="2020-09" db="EMBL/GenBank/DDBJ databases">
        <title>Comparative genome analyses of four rice-infecting Rhizoctonia solani isolates reveal extensive enrichment of homogalacturonan modification genes.</title>
        <authorList>
            <person name="Lee D.-Y."/>
            <person name="Jeon J."/>
            <person name="Kim K.-T."/>
            <person name="Cheong K."/>
            <person name="Song H."/>
            <person name="Choi G."/>
            <person name="Ko J."/>
            <person name="Opiyo S.O."/>
            <person name="Zuo S."/>
            <person name="Madhav S."/>
            <person name="Lee Y.-H."/>
            <person name="Wang G.-L."/>
        </authorList>
    </citation>
    <scope>NUCLEOTIDE SEQUENCE</scope>
    <source>
        <strain evidence="9">AG1-IA WGL</strain>
    </source>
</reference>
<evidence type="ECO:0000256" key="4">
    <source>
        <dbReference type="ARBA" id="ARBA00022840"/>
    </source>
</evidence>
<dbReference type="NCBIfam" id="NF001750">
    <property type="entry name" value="PRK00476.1"/>
    <property type="match status" value="1"/>
</dbReference>
<comment type="similarity">
    <text evidence="1">Belongs to the class-II aminoacyl-tRNA synthetase family. Type 1 subfamily.</text>
</comment>
<dbReference type="PROSITE" id="PS50862">
    <property type="entry name" value="AA_TRNA_LIGASE_II"/>
    <property type="match status" value="1"/>
</dbReference>
<evidence type="ECO:0000313" key="9">
    <source>
        <dbReference type="EMBL" id="KAF8708174.1"/>
    </source>
</evidence>
<keyword evidence="2" id="KW-0436">Ligase</keyword>
<dbReference type="InterPro" id="IPR047089">
    <property type="entry name" value="Asp-tRNA-ligase_1_N"/>
</dbReference>
<proteinExistence type="inferred from homology"/>
<evidence type="ECO:0000256" key="7">
    <source>
        <dbReference type="SAM" id="Phobius"/>
    </source>
</evidence>
<dbReference type="PANTHER" id="PTHR22594">
    <property type="entry name" value="ASPARTYL/LYSYL-TRNA SYNTHETASE"/>
    <property type="match status" value="1"/>
</dbReference>
<dbReference type="InterPro" id="IPR002312">
    <property type="entry name" value="Asp/Asn-tRNA-synth_IIb"/>
</dbReference>
<evidence type="ECO:0000313" key="10">
    <source>
        <dbReference type="Proteomes" id="UP000602905"/>
    </source>
</evidence>
<dbReference type="NCBIfam" id="TIGR00459">
    <property type="entry name" value="aspS_bact"/>
    <property type="match status" value="1"/>
</dbReference>
<comment type="caution">
    <text evidence="9">The sequence shown here is derived from an EMBL/GenBank/DDBJ whole genome shotgun (WGS) entry which is preliminary data.</text>
</comment>
<feature type="transmembrane region" description="Helical" evidence="7">
    <location>
        <begin position="12"/>
        <end position="32"/>
    </location>
</feature>
<dbReference type="InterPro" id="IPR004364">
    <property type="entry name" value="Aa-tRNA-synt_II"/>
</dbReference>
<evidence type="ECO:0000256" key="2">
    <source>
        <dbReference type="ARBA" id="ARBA00022598"/>
    </source>
</evidence>
<dbReference type="GO" id="GO:0004815">
    <property type="term" value="F:aspartate-tRNA ligase activity"/>
    <property type="evidence" value="ECO:0007669"/>
    <property type="project" value="TreeGrafter"/>
</dbReference>
<dbReference type="InterPro" id="IPR045864">
    <property type="entry name" value="aa-tRNA-synth_II/BPL/LPL"/>
</dbReference>
<dbReference type="EMBL" id="JACYCD010000049">
    <property type="protein sequence ID" value="KAF8708174.1"/>
    <property type="molecule type" value="Genomic_DNA"/>
</dbReference>
<feature type="non-terminal residue" evidence="9">
    <location>
        <position position="955"/>
    </location>
</feature>
<organism evidence="9 10">
    <name type="scientific">Rhizoctonia solani</name>
    <dbReference type="NCBI Taxonomy" id="456999"/>
    <lineage>
        <taxon>Eukaryota</taxon>
        <taxon>Fungi</taxon>
        <taxon>Dikarya</taxon>
        <taxon>Basidiomycota</taxon>
        <taxon>Agaricomycotina</taxon>
        <taxon>Agaricomycetes</taxon>
        <taxon>Cantharellales</taxon>
        <taxon>Ceratobasidiaceae</taxon>
        <taxon>Rhizoctonia</taxon>
    </lineage>
</organism>
<evidence type="ECO:0000256" key="3">
    <source>
        <dbReference type="ARBA" id="ARBA00022741"/>
    </source>
</evidence>
<feature type="transmembrane region" description="Helical" evidence="7">
    <location>
        <begin position="39"/>
        <end position="62"/>
    </location>
</feature>
<evidence type="ECO:0000256" key="1">
    <source>
        <dbReference type="ARBA" id="ARBA00006303"/>
    </source>
</evidence>
<dbReference type="SUPFAM" id="SSF50249">
    <property type="entry name" value="Nucleic acid-binding proteins"/>
    <property type="match status" value="1"/>
</dbReference>
<dbReference type="OrthoDB" id="439710at2759"/>
<dbReference type="AlphaFoldDB" id="A0A8H7LVL8"/>
<keyword evidence="7" id="KW-0472">Membrane</keyword>
<dbReference type="Gene3D" id="2.40.50.140">
    <property type="entry name" value="Nucleic acid-binding proteins"/>
    <property type="match status" value="1"/>
</dbReference>
<dbReference type="GO" id="GO:0005524">
    <property type="term" value="F:ATP binding"/>
    <property type="evidence" value="ECO:0007669"/>
    <property type="project" value="UniProtKB-KW"/>
</dbReference>
<name>A0A8H7LVL8_9AGAM</name>
<keyword evidence="3" id="KW-0547">Nucleotide-binding</keyword>